<sequence>MKELELKYGCNPNQKPSRIYMADGSELPIQVLNGKPGYINFLDAFNGWQLVSELKKATGLPAAASFKHVSPAGAAVGLQLSETLAKVYWVDDLGELSPLACAYARARGADRMSSFGDFISLSDVCDADTARLIKREVSDGVIAPGYEPEALELLKEKKKGNYNVIQIDPDYQPAVLEHKDVYGITFEQGRNELKIDDDFFSNIVTENKDLPKEAKIDLAISMITLKYTQSNSVCFVKDGQAIGIGAGQQSRIHCTRLAGSKADNWWLRQSPQVMNLPFVDSIRRADRDNAIDLYMGEDYMDVLSDDAWPAIFKEKPEVFTREAKREWLDKLTGVALGSDAFFPFGDNIERAHRSGVKYVAQPGGSVRDDNVIEVCNKYGMVMAFTGIRLFHH</sequence>
<dbReference type="EC" id="2.1.2.3" evidence="1"/>
<dbReference type="Proteomes" id="UP000824263">
    <property type="component" value="Unassembled WGS sequence"/>
</dbReference>
<dbReference type="SUPFAM" id="SSF53927">
    <property type="entry name" value="Cytidine deaminase-like"/>
    <property type="match status" value="1"/>
</dbReference>
<dbReference type="InterPro" id="IPR024051">
    <property type="entry name" value="AICAR_Tfase_dup_dom_sf"/>
</dbReference>
<protein>
    <submittedName>
        <fullName evidence="1">Phosphoribosylaminoimidazolecarboxamide formyltransferase</fullName>
        <ecNumber evidence="1">2.1.2.3</ecNumber>
    </submittedName>
</protein>
<dbReference type="GO" id="GO:0006189">
    <property type="term" value="P:'de novo' IMP biosynthetic process"/>
    <property type="evidence" value="ECO:0007669"/>
    <property type="project" value="TreeGrafter"/>
</dbReference>
<dbReference type="Gene3D" id="1.10.287.440">
    <property type="match status" value="1"/>
</dbReference>
<keyword evidence="1" id="KW-0808">Transferase</keyword>
<dbReference type="SMART" id="SM00798">
    <property type="entry name" value="AICARFT_IMPCHas"/>
    <property type="match status" value="1"/>
</dbReference>
<dbReference type="FunFam" id="3.40.140.20:FF:000003">
    <property type="entry name" value="Bifunctional purine biosynthesis protein"/>
    <property type="match status" value="1"/>
</dbReference>
<evidence type="ECO:0000313" key="1">
    <source>
        <dbReference type="EMBL" id="HIW84631.1"/>
    </source>
</evidence>
<accession>A0A9D1UFE7</accession>
<reference evidence="1" key="2">
    <citation type="submission" date="2021-04" db="EMBL/GenBank/DDBJ databases">
        <authorList>
            <person name="Gilroy R."/>
        </authorList>
    </citation>
    <scope>NUCLEOTIDE SEQUENCE</scope>
    <source>
        <strain evidence="1">ChiSxjej1B13-11762</strain>
    </source>
</reference>
<dbReference type="GO" id="GO:0003937">
    <property type="term" value="F:IMP cyclohydrolase activity"/>
    <property type="evidence" value="ECO:0007669"/>
    <property type="project" value="InterPro"/>
</dbReference>
<evidence type="ECO:0000313" key="2">
    <source>
        <dbReference type="Proteomes" id="UP000824263"/>
    </source>
</evidence>
<dbReference type="InterPro" id="IPR002695">
    <property type="entry name" value="PurH-like"/>
</dbReference>
<dbReference type="PANTHER" id="PTHR11692:SF0">
    <property type="entry name" value="BIFUNCTIONAL PURINE BIOSYNTHESIS PROTEIN ATIC"/>
    <property type="match status" value="1"/>
</dbReference>
<dbReference type="InterPro" id="IPR024050">
    <property type="entry name" value="AICAR_Tfase_insert_dom_sf"/>
</dbReference>
<dbReference type="Pfam" id="PF01808">
    <property type="entry name" value="AICARFT_IMPCHas"/>
    <property type="match status" value="1"/>
</dbReference>
<dbReference type="NCBIfam" id="NF005492">
    <property type="entry name" value="PRK07106.1"/>
    <property type="match status" value="1"/>
</dbReference>
<proteinExistence type="predicted"/>
<dbReference type="PANTHER" id="PTHR11692">
    <property type="entry name" value="BIFUNCTIONAL PURINE BIOSYNTHESIS PROTEIN PURH"/>
    <property type="match status" value="1"/>
</dbReference>
<gene>
    <name evidence="1" type="ORF">H9873_09970</name>
</gene>
<dbReference type="GO" id="GO:0004643">
    <property type="term" value="F:phosphoribosylaminoimidazolecarboxamide formyltransferase activity"/>
    <property type="evidence" value="ECO:0007669"/>
    <property type="project" value="UniProtKB-EC"/>
</dbReference>
<dbReference type="EMBL" id="DXGF01000179">
    <property type="protein sequence ID" value="HIW84631.1"/>
    <property type="molecule type" value="Genomic_DNA"/>
</dbReference>
<comment type="caution">
    <text evidence="1">The sequence shown here is derived from an EMBL/GenBank/DDBJ whole genome shotgun (WGS) entry which is preliminary data.</text>
</comment>
<dbReference type="Gene3D" id="3.40.140.20">
    <property type="match status" value="2"/>
</dbReference>
<name>A0A9D1UFE7_9FIRM</name>
<organism evidence="1 2">
    <name type="scientific">Candidatus Dorea gallistercoris</name>
    <dbReference type="NCBI Taxonomy" id="2838542"/>
    <lineage>
        <taxon>Bacteria</taxon>
        <taxon>Bacillati</taxon>
        <taxon>Bacillota</taxon>
        <taxon>Clostridia</taxon>
        <taxon>Lachnospirales</taxon>
        <taxon>Lachnospiraceae</taxon>
        <taxon>Dorea</taxon>
    </lineage>
</organism>
<dbReference type="GO" id="GO:0005829">
    <property type="term" value="C:cytosol"/>
    <property type="evidence" value="ECO:0007669"/>
    <property type="project" value="TreeGrafter"/>
</dbReference>
<dbReference type="InterPro" id="IPR016193">
    <property type="entry name" value="Cytidine_deaminase-like"/>
</dbReference>
<dbReference type="AlphaFoldDB" id="A0A9D1UFE7"/>
<reference evidence="1" key="1">
    <citation type="journal article" date="2021" name="PeerJ">
        <title>Extensive microbial diversity within the chicken gut microbiome revealed by metagenomics and culture.</title>
        <authorList>
            <person name="Gilroy R."/>
            <person name="Ravi A."/>
            <person name="Getino M."/>
            <person name="Pursley I."/>
            <person name="Horton D.L."/>
            <person name="Alikhan N.F."/>
            <person name="Baker D."/>
            <person name="Gharbi K."/>
            <person name="Hall N."/>
            <person name="Watson M."/>
            <person name="Adriaenssens E.M."/>
            <person name="Foster-Nyarko E."/>
            <person name="Jarju S."/>
            <person name="Secka A."/>
            <person name="Antonio M."/>
            <person name="Oren A."/>
            <person name="Chaudhuri R.R."/>
            <person name="La Ragione R."/>
            <person name="Hildebrand F."/>
            <person name="Pallen M.J."/>
        </authorList>
    </citation>
    <scope>NUCLEOTIDE SEQUENCE</scope>
    <source>
        <strain evidence="1">ChiSxjej1B13-11762</strain>
    </source>
</reference>